<gene>
    <name evidence="2" type="ORF">IAB75_10545</name>
</gene>
<evidence type="ECO:0000313" key="2">
    <source>
        <dbReference type="EMBL" id="MBO8484530.1"/>
    </source>
</evidence>
<name>A0A940DTG0_9BACT</name>
<dbReference type="PANTHER" id="PTHR33371:SF4">
    <property type="entry name" value="INTERMEMBRANE PHOSPHOLIPID TRANSPORT SYSTEM BINDING PROTEIN MLAD"/>
    <property type="match status" value="1"/>
</dbReference>
<accession>A0A940DTG0</accession>
<proteinExistence type="predicted"/>
<dbReference type="Pfam" id="PF02470">
    <property type="entry name" value="MlaD"/>
    <property type="match status" value="1"/>
</dbReference>
<dbReference type="PANTHER" id="PTHR33371">
    <property type="entry name" value="INTERMEMBRANE PHOSPHOLIPID TRANSPORT SYSTEM BINDING PROTEIN MLAD-RELATED"/>
    <property type="match status" value="1"/>
</dbReference>
<dbReference type="AlphaFoldDB" id="A0A940DTG0"/>
<reference evidence="2" key="1">
    <citation type="submission" date="2020-10" db="EMBL/GenBank/DDBJ databases">
        <authorList>
            <person name="Gilroy R."/>
        </authorList>
    </citation>
    <scope>NUCLEOTIDE SEQUENCE</scope>
    <source>
        <strain evidence="2">G3-8215</strain>
    </source>
</reference>
<dbReference type="EMBL" id="JADILV010000077">
    <property type="protein sequence ID" value="MBO8484530.1"/>
    <property type="molecule type" value="Genomic_DNA"/>
</dbReference>
<protein>
    <submittedName>
        <fullName evidence="2">MCE family protein</fullName>
    </submittedName>
</protein>
<reference evidence="2" key="2">
    <citation type="journal article" date="2021" name="PeerJ">
        <title>Extensive microbial diversity within the chicken gut microbiome revealed by metagenomics and culture.</title>
        <authorList>
            <person name="Gilroy R."/>
            <person name="Ravi A."/>
            <person name="Getino M."/>
            <person name="Pursley I."/>
            <person name="Horton D.L."/>
            <person name="Alikhan N.F."/>
            <person name="Baker D."/>
            <person name="Gharbi K."/>
            <person name="Hall N."/>
            <person name="Watson M."/>
            <person name="Adriaenssens E.M."/>
            <person name="Foster-Nyarko E."/>
            <person name="Jarju S."/>
            <person name="Secka A."/>
            <person name="Antonio M."/>
            <person name="Oren A."/>
            <person name="Chaudhuri R.R."/>
            <person name="La Ragione R."/>
            <person name="Hildebrand F."/>
            <person name="Pallen M.J."/>
        </authorList>
    </citation>
    <scope>NUCLEOTIDE SEQUENCE</scope>
    <source>
        <strain evidence="2">G3-8215</strain>
    </source>
</reference>
<sequence length="304" mass="32905">MKKLSREFKIGSFVLAVLVISFFIINFLRGKDIFNREMSVISSYDDIEGLVQSDPVYIKGYKAGTVASVEYNPETGLFDVTCSVQKKFRIPSDSKMTIYSRDIMGGKAVRIDQGVSDVAATDGAVLSPATQPDMLASISEQIVPLLSKTAGTVESLDSAASSLNSLLGKENREAVGSILRRLDATMYEAQKVSAAIGDRSDELALFVDNLASFSSKLDSIALKADSAVTGIGDVAESLNRADIEGLVISFKDFLGSLQDPDGTIGKFLYDGKVYDSLESLISDADSLLKKIEENPKKYIRISIF</sequence>
<feature type="domain" description="Mce/MlaD" evidence="1">
    <location>
        <begin position="43"/>
        <end position="114"/>
    </location>
</feature>
<dbReference type="InterPro" id="IPR052336">
    <property type="entry name" value="MlaD_Phospholipid_Transporter"/>
</dbReference>
<dbReference type="Proteomes" id="UP000725002">
    <property type="component" value="Unassembled WGS sequence"/>
</dbReference>
<dbReference type="InterPro" id="IPR003399">
    <property type="entry name" value="Mce/MlaD"/>
</dbReference>
<evidence type="ECO:0000313" key="3">
    <source>
        <dbReference type="Proteomes" id="UP000725002"/>
    </source>
</evidence>
<organism evidence="2 3">
    <name type="scientific">Candidatus Cryptobacteroides avicola</name>
    <dbReference type="NCBI Taxonomy" id="2840757"/>
    <lineage>
        <taxon>Bacteria</taxon>
        <taxon>Pseudomonadati</taxon>
        <taxon>Bacteroidota</taxon>
        <taxon>Bacteroidia</taxon>
        <taxon>Bacteroidales</taxon>
        <taxon>Candidatus Cryptobacteroides</taxon>
    </lineage>
</organism>
<evidence type="ECO:0000259" key="1">
    <source>
        <dbReference type="Pfam" id="PF02470"/>
    </source>
</evidence>
<comment type="caution">
    <text evidence="2">The sequence shown here is derived from an EMBL/GenBank/DDBJ whole genome shotgun (WGS) entry which is preliminary data.</text>
</comment>